<evidence type="ECO:0000313" key="2">
    <source>
        <dbReference type="Proteomes" id="UP000698752"/>
    </source>
</evidence>
<protein>
    <recommendedName>
        <fullName evidence="3">LexA repressor DNA-binding domain-containing protein</fullName>
    </recommendedName>
</protein>
<comment type="caution">
    <text evidence="1">The sequence shown here is derived from an EMBL/GenBank/DDBJ whole genome shotgun (WGS) entry which is preliminary data.</text>
</comment>
<gene>
    <name evidence="1" type="ORF">GXW78_11890</name>
</gene>
<organism evidence="1 2">
    <name type="scientific">Neoroseomonas terrae</name>
    <dbReference type="NCBI Taxonomy" id="424799"/>
    <lineage>
        <taxon>Bacteria</taxon>
        <taxon>Pseudomonadati</taxon>
        <taxon>Pseudomonadota</taxon>
        <taxon>Alphaproteobacteria</taxon>
        <taxon>Acetobacterales</taxon>
        <taxon>Acetobacteraceae</taxon>
        <taxon>Neoroseomonas</taxon>
    </lineage>
</organism>
<proteinExistence type="predicted"/>
<accession>A0ABS5EI91</accession>
<name>A0ABS5EI91_9PROT</name>
<keyword evidence="2" id="KW-1185">Reference proteome</keyword>
<sequence>MAKRDHSAFDAAVLEALNAARRDCATYVVRNWMERASRPPTCAPVLAALRRLEKAGKVRLAARQPYARKLSWEMAEP</sequence>
<evidence type="ECO:0008006" key="3">
    <source>
        <dbReference type="Google" id="ProtNLM"/>
    </source>
</evidence>
<evidence type="ECO:0000313" key="1">
    <source>
        <dbReference type="EMBL" id="MBR0650367.1"/>
    </source>
</evidence>
<reference evidence="2" key="1">
    <citation type="journal article" date="2021" name="Syst. Appl. Microbiol.">
        <title>Roseomonas hellenica sp. nov., isolated from roots of wild-growing Alkanna tinctoria.</title>
        <authorList>
            <person name="Rat A."/>
            <person name="Naranjo H.D."/>
            <person name="Lebbe L."/>
            <person name="Cnockaert M."/>
            <person name="Krigas N."/>
            <person name="Grigoriadou K."/>
            <person name="Maloupa E."/>
            <person name="Willems A."/>
        </authorList>
    </citation>
    <scope>NUCLEOTIDE SEQUENCE [LARGE SCALE GENOMIC DNA]</scope>
    <source>
        <strain evidence="2">LMG 31159</strain>
    </source>
</reference>
<dbReference type="RefSeq" id="WP_211869001.1">
    <property type="nucleotide sequence ID" value="NZ_JAAEDI010000011.1"/>
</dbReference>
<dbReference type="Proteomes" id="UP000698752">
    <property type="component" value="Unassembled WGS sequence"/>
</dbReference>
<dbReference type="EMBL" id="JAAEDI010000011">
    <property type="protein sequence ID" value="MBR0650367.1"/>
    <property type="molecule type" value="Genomic_DNA"/>
</dbReference>